<gene>
    <name evidence="2" type="ORF">PAXRUDRAFT_834641</name>
</gene>
<sequence length="54" mass="5982">MADSLTLTPRLSMWPVFQILASGVAGMDQLIFHLSIGYMNLSHSSTCPYPKKLI</sequence>
<reference evidence="2 3" key="1">
    <citation type="submission" date="2014-04" db="EMBL/GenBank/DDBJ databases">
        <authorList>
            <consortium name="DOE Joint Genome Institute"/>
            <person name="Kuo A."/>
            <person name="Kohler A."/>
            <person name="Jargeat P."/>
            <person name="Nagy L.G."/>
            <person name="Floudas D."/>
            <person name="Copeland A."/>
            <person name="Barry K.W."/>
            <person name="Cichocki N."/>
            <person name="Veneault-Fourrey C."/>
            <person name="LaButti K."/>
            <person name="Lindquist E.A."/>
            <person name="Lipzen A."/>
            <person name="Lundell T."/>
            <person name="Morin E."/>
            <person name="Murat C."/>
            <person name="Sun H."/>
            <person name="Tunlid A."/>
            <person name="Henrissat B."/>
            <person name="Grigoriev I.V."/>
            <person name="Hibbett D.S."/>
            <person name="Martin F."/>
            <person name="Nordberg H.P."/>
            <person name="Cantor M.N."/>
            <person name="Hua S.X."/>
        </authorList>
    </citation>
    <scope>NUCLEOTIDE SEQUENCE [LARGE SCALE GENOMIC DNA]</scope>
    <source>
        <strain evidence="2 3">Ve08.2h10</strain>
    </source>
</reference>
<feature type="transmembrane region" description="Helical" evidence="1">
    <location>
        <begin position="12"/>
        <end position="32"/>
    </location>
</feature>
<protein>
    <submittedName>
        <fullName evidence="2">Uncharacterized protein</fullName>
    </submittedName>
</protein>
<dbReference type="InParanoid" id="A0A0D0DC76"/>
<evidence type="ECO:0000313" key="3">
    <source>
        <dbReference type="Proteomes" id="UP000054538"/>
    </source>
</evidence>
<keyword evidence="1" id="KW-0812">Transmembrane</keyword>
<dbReference type="EMBL" id="KN826646">
    <property type="protein sequence ID" value="KIK78269.1"/>
    <property type="molecule type" value="Genomic_DNA"/>
</dbReference>
<keyword evidence="1" id="KW-0472">Membrane</keyword>
<proteinExistence type="predicted"/>
<organism evidence="2 3">
    <name type="scientific">Paxillus rubicundulus Ve08.2h10</name>
    <dbReference type="NCBI Taxonomy" id="930991"/>
    <lineage>
        <taxon>Eukaryota</taxon>
        <taxon>Fungi</taxon>
        <taxon>Dikarya</taxon>
        <taxon>Basidiomycota</taxon>
        <taxon>Agaricomycotina</taxon>
        <taxon>Agaricomycetes</taxon>
        <taxon>Agaricomycetidae</taxon>
        <taxon>Boletales</taxon>
        <taxon>Paxilineae</taxon>
        <taxon>Paxillaceae</taxon>
        <taxon>Paxillus</taxon>
    </lineage>
</organism>
<accession>A0A0D0DC76</accession>
<dbReference type="AlphaFoldDB" id="A0A0D0DC76"/>
<evidence type="ECO:0000256" key="1">
    <source>
        <dbReference type="SAM" id="Phobius"/>
    </source>
</evidence>
<evidence type="ECO:0000313" key="2">
    <source>
        <dbReference type="EMBL" id="KIK78269.1"/>
    </source>
</evidence>
<reference evidence="3" key="2">
    <citation type="submission" date="2015-01" db="EMBL/GenBank/DDBJ databases">
        <title>Evolutionary Origins and Diversification of the Mycorrhizal Mutualists.</title>
        <authorList>
            <consortium name="DOE Joint Genome Institute"/>
            <consortium name="Mycorrhizal Genomics Consortium"/>
            <person name="Kohler A."/>
            <person name="Kuo A."/>
            <person name="Nagy L.G."/>
            <person name="Floudas D."/>
            <person name="Copeland A."/>
            <person name="Barry K.W."/>
            <person name="Cichocki N."/>
            <person name="Veneault-Fourrey C."/>
            <person name="LaButti K."/>
            <person name="Lindquist E.A."/>
            <person name="Lipzen A."/>
            <person name="Lundell T."/>
            <person name="Morin E."/>
            <person name="Murat C."/>
            <person name="Riley R."/>
            <person name="Ohm R."/>
            <person name="Sun H."/>
            <person name="Tunlid A."/>
            <person name="Henrissat B."/>
            <person name="Grigoriev I.V."/>
            <person name="Hibbett D.S."/>
            <person name="Martin F."/>
        </authorList>
    </citation>
    <scope>NUCLEOTIDE SEQUENCE [LARGE SCALE GENOMIC DNA]</scope>
    <source>
        <strain evidence="3">Ve08.2h10</strain>
    </source>
</reference>
<dbReference type="HOGENOM" id="CLU_3050971_0_0_1"/>
<keyword evidence="1" id="KW-1133">Transmembrane helix</keyword>
<keyword evidence="3" id="KW-1185">Reference proteome</keyword>
<name>A0A0D0DC76_9AGAM</name>
<dbReference type="Proteomes" id="UP000054538">
    <property type="component" value="Unassembled WGS sequence"/>
</dbReference>